<dbReference type="AlphaFoldDB" id="A0A6N1X9L2"/>
<name>A0A6N1X9L2_9BURK</name>
<gene>
    <name evidence="3" type="ORF">HUK68_17535</name>
</gene>
<proteinExistence type="inferred from homology"/>
<dbReference type="InterPro" id="IPR006016">
    <property type="entry name" value="UspA"/>
</dbReference>
<keyword evidence="4" id="KW-1185">Reference proteome</keyword>
<reference evidence="3 4" key="1">
    <citation type="submission" date="2020-06" db="EMBL/GenBank/DDBJ databases">
        <title>Acidovorax antarctica sp. nov., isolated from Corinth ice sheet soil, Antarctic Fields Peninsula.</title>
        <authorList>
            <person name="Xu Q."/>
            <person name="Peng F."/>
        </authorList>
    </citation>
    <scope>NUCLEOTIDE SEQUENCE [LARGE SCALE GENOMIC DNA]</scope>
    <source>
        <strain evidence="3 4">16-35-5</strain>
    </source>
</reference>
<dbReference type="PANTHER" id="PTHR46268">
    <property type="entry name" value="STRESS RESPONSE PROTEIN NHAX"/>
    <property type="match status" value="1"/>
</dbReference>
<dbReference type="RefSeq" id="WP_175505345.1">
    <property type="nucleotide sequence ID" value="NZ_CAURQT010000027.1"/>
</dbReference>
<feature type="domain" description="UspA" evidence="2">
    <location>
        <begin position="3"/>
        <end position="140"/>
    </location>
</feature>
<evidence type="ECO:0000313" key="4">
    <source>
        <dbReference type="Proteomes" id="UP000509579"/>
    </source>
</evidence>
<evidence type="ECO:0000256" key="1">
    <source>
        <dbReference type="ARBA" id="ARBA00008791"/>
    </source>
</evidence>
<dbReference type="KEGG" id="aant:HUK68_17535"/>
<dbReference type="Proteomes" id="UP000509579">
    <property type="component" value="Chromosome"/>
</dbReference>
<evidence type="ECO:0000313" key="3">
    <source>
        <dbReference type="EMBL" id="QKV54545.1"/>
    </source>
</evidence>
<accession>A0A6N1X9L2</accession>
<evidence type="ECO:0000259" key="2">
    <source>
        <dbReference type="Pfam" id="PF00582"/>
    </source>
</evidence>
<organism evidence="3 4">
    <name type="scientific">Comamonas antarctica</name>
    <dbReference type="NCBI Taxonomy" id="2743470"/>
    <lineage>
        <taxon>Bacteria</taxon>
        <taxon>Pseudomonadati</taxon>
        <taxon>Pseudomonadota</taxon>
        <taxon>Betaproteobacteria</taxon>
        <taxon>Burkholderiales</taxon>
        <taxon>Comamonadaceae</taxon>
        <taxon>Comamonas</taxon>
    </lineage>
</organism>
<dbReference type="PRINTS" id="PR01438">
    <property type="entry name" value="UNVRSLSTRESS"/>
</dbReference>
<dbReference type="InterPro" id="IPR006015">
    <property type="entry name" value="Universal_stress_UspA"/>
</dbReference>
<dbReference type="SUPFAM" id="SSF52402">
    <property type="entry name" value="Adenine nucleotide alpha hydrolases-like"/>
    <property type="match status" value="1"/>
</dbReference>
<dbReference type="InterPro" id="IPR014729">
    <property type="entry name" value="Rossmann-like_a/b/a_fold"/>
</dbReference>
<dbReference type="Pfam" id="PF00582">
    <property type="entry name" value="Usp"/>
    <property type="match status" value="1"/>
</dbReference>
<dbReference type="CDD" id="cd00293">
    <property type="entry name" value="USP-like"/>
    <property type="match status" value="1"/>
</dbReference>
<dbReference type="Gene3D" id="3.40.50.620">
    <property type="entry name" value="HUPs"/>
    <property type="match status" value="1"/>
</dbReference>
<dbReference type="EMBL" id="CP054840">
    <property type="protein sequence ID" value="QKV54545.1"/>
    <property type="molecule type" value="Genomic_DNA"/>
</dbReference>
<sequence length="167" mass="17531">MLRIMIAVDGSEPSLDAVHHGVRLVRQGLQATLVLAHVQQEATLYELATQDPDLIAGASVAAGRHLMAPAVALVEAAGVRFETEVGLGEPAPTLVDIAERNGCDMIIIGALGQGGVRRALIGSVSREIARLSPVPVTIVKHPDPKDLQDVAEVEAEVAADEGVDERQ</sequence>
<comment type="similarity">
    <text evidence="1">Belongs to the universal stress protein A family.</text>
</comment>
<dbReference type="PANTHER" id="PTHR46268:SF15">
    <property type="entry name" value="UNIVERSAL STRESS PROTEIN HP_0031"/>
    <property type="match status" value="1"/>
</dbReference>
<protein>
    <submittedName>
        <fullName evidence="3">Universal stress protein</fullName>
    </submittedName>
</protein>